<dbReference type="RefSeq" id="XP_001303277.1">
    <property type="nucleotide sequence ID" value="XM_001303276.1"/>
</dbReference>
<dbReference type="Proteomes" id="UP000001542">
    <property type="component" value="Unassembled WGS sequence"/>
</dbReference>
<sequence>MERAITNTRQLTNTLIEESIFSHCTNSDHGAAILSKSLNSVISKCTGTFCETESHHGQFFYQTTVERNEVYYTEIISCGNSNSYYSSVLYDGRLVNKYNNFSYNKCLRQCGHHMHLNTVNSSISMYLNIIKNEAEGIINNFQTLFHLIKYTNTVQNTITKSNQCLVYLDANSTALLISCVMKDNILNSGVFVACSNQSNSITFDGCYIDSYEETERVTFNNLIDNVIKFNLIPDSLSYNKRFLDCQTYSVIYFQFHFSLFFVCIDLT</sequence>
<reference evidence="1" key="2">
    <citation type="journal article" date="2007" name="Science">
        <title>Draft genome sequence of the sexually transmitted pathogen Trichomonas vaginalis.</title>
        <authorList>
            <person name="Carlton J.M."/>
            <person name="Hirt R.P."/>
            <person name="Silva J.C."/>
            <person name="Delcher A.L."/>
            <person name="Schatz M."/>
            <person name="Zhao Q."/>
            <person name="Wortman J.R."/>
            <person name="Bidwell S.L."/>
            <person name="Alsmark U.C.M."/>
            <person name="Besteiro S."/>
            <person name="Sicheritz-Ponten T."/>
            <person name="Noel C.J."/>
            <person name="Dacks J.B."/>
            <person name="Foster P.G."/>
            <person name="Simillion C."/>
            <person name="Van de Peer Y."/>
            <person name="Miranda-Saavedra D."/>
            <person name="Barton G.J."/>
            <person name="Westrop G.D."/>
            <person name="Mueller S."/>
            <person name="Dessi D."/>
            <person name="Fiori P.L."/>
            <person name="Ren Q."/>
            <person name="Paulsen I."/>
            <person name="Zhang H."/>
            <person name="Bastida-Corcuera F.D."/>
            <person name="Simoes-Barbosa A."/>
            <person name="Brown M.T."/>
            <person name="Hayes R.D."/>
            <person name="Mukherjee M."/>
            <person name="Okumura C.Y."/>
            <person name="Schneider R."/>
            <person name="Smith A.J."/>
            <person name="Vanacova S."/>
            <person name="Villalvazo M."/>
            <person name="Haas B.J."/>
            <person name="Pertea M."/>
            <person name="Feldblyum T.V."/>
            <person name="Utterback T.R."/>
            <person name="Shu C.L."/>
            <person name="Osoegawa K."/>
            <person name="de Jong P.J."/>
            <person name="Hrdy I."/>
            <person name="Horvathova L."/>
            <person name="Zubacova Z."/>
            <person name="Dolezal P."/>
            <person name="Malik S.B."/>
            <person name="Logsdon J.M. Jr."/>
            <person name="Henze K."/>
            <person name="Gupta A."/>
            <person name="Wang C.C."/>
            <person name="Dunne R.L."/>
            <person name="Upcroft J.A."/>
            <person name="Upcroft P."/>
            <person name="White O."/>
            <person name="Salzberg S.L."/>
            <person name="Tang P."/>
            <person name="Chiu C.-H."/>
            <person name="Lee Y.-S."/>
            <person name="Embley T.M."/>
            <person name="Coombs G.H."/>
            <person name="Mottram J.C."/>
            <person name="Tachezy J."/>
            <person name="Fraser-Liggett C.M."/>
            <person name="Johnson P.J."/>
        </authorList>
    </citation>
    <scope>NUCLEOTIDE SEQUENCE [LARGE SCALE GENOMIC DNA]</scope>
    <source>
        <strain evidence="1">G3</strain>
    </source>
</reference>
<dbReference type="InParanoid" id="A2FXL5"/>
<keyword evidence="2" id="KW-1185">Reference proteome</keyword>
<dbReference type="VEuPathDB" id="TrichDB:TVAGG3_0835320"/>
<evidence type="ECO:0000313" key="1">
    <source>
        <dbReference type="EMBL" id="EAX90347.1"/>
    </source>
</evidence>
<evidence type="ECO:0000313" key="2">
    <source>
        <dbReference type="Proteomes" id="UP000001542"/>
    </source>
</evidence>
<dbReference type="KEGG" id="tva:75674301"/>
<dbReference type="EMBL" id="DS114116">
    <property type="protein sequence ID" value="EAX90347.1"/>
    <property type="molecule type" value="Genomic_DNA"/>
</dbReference>
<gene>
    <name evidence="1" type="ORF">TVAG_289270</name>
</gene>
<dbReference type="VEuPathDB" id="TrichDB:TVAG_289270"/>
<name>A2FXL5_TRIV3</name>
<dbReference type="AlphaFoldDB" id="A2FXL5"/>
<protein>
    <submittedName>
        <fullName evidence="1">Uncharacterized protein</fullName>
    </submittedName>
</protein>
<accession>A2FXL5</accession>
<proteinExistence type="predicted"/>
<reference evidence="1" key="1">
    <citation type="submission" date="2006-10" db="EMBL/GenBank/DDBJ databases">
        <authorList>
            <person name="Amadeo P."/>
            <person name="Zhao Q."/>
            <person name="Wortman J."/>
            <person name="Fraser-Liggett C."/>
            <person name="Carlton J."/>
        </authorList>
    </citation>
    <scope>NUCLEOTIDE SEQUENCE</scope>
    <source>
        <strain evidence="1">G3</strain>
    </source>
</reference>
<organism evidence="1 2">
    <name type="scientific">Trichomonas vaginalis (strain ATCC PRA-98 / G3)</name>
    <dbReference type="NCBI Taxonomy" id="412133"/>
    <lineage>
        <taxon>Eukaryota</taxon>
        <taxon>Metamonada</taxon>
        <taxon>Parabasalia</taxon>
        <taxon>Trichomonadida</taxon>
        <taxon>Trichomonadidae</taxon>
        <taxon>Trichomonas</taxon>
    </lineage>
</organism>